<evidence type="ECO:0000313" key="13">
    <source>
        <dbReference type="Proteomes" id="UP000250369"/>
    </source>
</evidence>
<dbReference type="OrthoDB" id="9770415at2"/>
<dbReference type="SUPFAM" id="SSF52540">
    <property type="entry name" value="P-loop containing nucleoside triphosphate hydrolases"/>
    <property type="match status" value="1"/>
</dbReference>
<dbReference type="PROSITE" id="PS00211">
    <property type="entry name" value="ABC_TRANSPORTER_1"/>
    <property type="match status" value="1"/>
</dbReference>
<keyword evidence="3" id="KW-1003">Cell membrane</keyword>
<organism evidence="12 13">
    <name type="scientific">Paenibacillus contaminans</name>
    <dbReference type="NCBI Taxonomy" id="450362"/>
    <lineage>
        <taxon>Bacteria</taxon>
        <taxon>Bacillati</taxon>
        <taxon>Bacillota</taxon>
        <taxon>Bacilli</taxon>
        <taxon>Bacillales</taxon>
        <taxon>Paenibacillaceae</taxon>
        <taxon>Paenibacillus</taxon>
    </lineage>
</organism>
<dbReference type="Gene3D" id="1.20.1560.10">
    <property type="entry name" value="ABC transporter type 1, transmembrane domain"/>
    <property type="match status" value="1"/>
</dbReference>
<dbReference type="InterPro" id="IPR036640">
    <property type="entry name" value="ABC1_TM_sf"/>
</dbReference>
<evidence type="ECO:0000313" key="12">
    <source>
        <dbReference type="EMBL" id="RAV12617.1"/>
    </source>
</evidence>
<keyword evidence="6 12" id="KW-0067">ATP-binding</keyword>
<dbReference type="PROSITE" id="PS50893">
    <property type="entry name" value="ABC_TRANSPORTER_2"/>
    <property type="match status" value="1"/>
</dbReference>
<dbReference type="GO" id="GO:0015421">
    <property type="term" value="F:ABC-type oligopeptide transporter activity"/>
    <property type="evidence" value="ECO:0007669"/>
    <property type="project" value="TreeGrafter"/>
</dbReference>
<gene>
    <name evidence="12" type="ORF">DQG23_34085</name>
</gene>
<evidence type="ECO:0000256" key="2">
    <source>
        <dbReference type="ARBA" id="ARBA00022448"/>
    </source>
</evidence>
<dbReference type="FunFam" id="3.40.50.300:FF:000221">
    <property type="entry name" value="Multidrug ABC transporter ATP-binding protein"/>
    <property type="match status" value="1"/>
</dbReference>
<dbReference type="GO" id="GO:0016887">
    <property type="term" value="F:ATP hydrolysis activity"/>
    <property type="evidence" value="ECO:0007669"/>
    <property type="project" value="InterPro"/>
</dbReference>
<dbReference type="PROSITE" id="PS50929">
    <property type="entry name" value="ABC_TM1F"/>
    <property type="match status" value="1"/>
</dbReference>
<comment type="subcellular location">
    <subcellularLocation>
        <location evidence="1">Cell membrane</location>
        <topology evidence="1">Multi-pass membrane protein</topology>
    </subcellularLocation>
</comment>
<dbReference type="CDD" id="cd07346">
    <property type="entry name" value="ABC_6TM_exporters"/>
    <property type="match status" value="1"/>
</dbReference>
<dbReference type="GO" id="GO:0005886">
    <property type="term" value="C:plasma membrane"/>
    <property type="evidence" value="ECO:0007669"/>
    <property type="project" value="UniProtKB-SubCell"/>
</dbReference>
<dbReference type="InterPro" id="IPR039421">
    <property type="entry name" value="Type_1_exporter"/>
</dbReference>
<feature type="transmembrane region" description="Helical" evidence="9">
    <location>
        <begin position="71"/>
        <end position="92"/>
    </location>
</feature>
<dbReference type="InterPro" id="IPR011527">
    <property type="entry name" value="ABC1_TM_dom"/>
</dbReference>
<keyword evidence="8 9" id="KW-0472">Membrane</keyword>
<dbReference type="Proteomes" id="UP000250369">
    <property type="component" value="Unassembled WGS sequence"/>
</dbReference>
<dbReference type="RefSeq" id="WP_113035507.1">
    <property type="nucleotide sequence ID" value="NZ_QMFB01000032.1"/>
</dbReference>
<dbReference type="InterPro" id="IPR003439">
    <property type="entry name" value="ABC_transporter-like_ATP-bd"/>
</dbReference>
<evidence type="ECO:0000256" key="5">
    <source>
        <dbReference type="ARBA" id="ARBA00022741"/>
    </source>
</evidence>
<dbReference type="InterPro" id="IPR017871">
    <property type="entry name" value="ABC_transporter-like_CS"/>
</dbReference>
<evidence type="ECO:0000256" key="1">
    <source>
        <dbReference type="ARBA" id="ARBA00004651"/>
    </source>
</evidence>
<keyword evidence="2" id="KW-0813">Transport</keyword>
<dbReference type="GO" id="GO:0005524">
    <property type="term" value="F:ATP binding"/>
    <property type="evidence" value="ECO:0007669"/>
    <property type="project" value="UniProtKB-KW"/>
</dbReference>
<comment type="caution">
    <text evidence="12">The sequence shown here is derived from an EMBL/GenBank/DDBJ whole genome shotgun (WGS) entry which is preliminary data.</text>
</comment>
<keyword evidence="13" id="KW-1185">Reference proteome</keyword>
<evidence type="ECO:0000256" key="8">
    <source>
        <dbReference type="ARBA" id="ARBA00023136"/>
    </source>
</evidence>
<evidence type="ECO:0000256" key="7">
    <source>
        <dbReference type="ARBA" id="ARBA00022989"/>
    </source>
</evidence>
<evidence type="ECO:0000256" key="4">
    <source>
        <dbReference type="ARBA" id="ARBA00022692"/>
    </source>
</evidence>
<evidence type="ECO:0000256" key="3">
    <source>
        <dbReference type="ARBA" id="ARBA00022475"/>
    </source>
</evidence>
<keyword evidence="4 9" id="KW-0812">Transmembrane</keyword>
<proteinExistence type="predicted"/>
<dbReference type="Gene3D" id="3.40.50.300">
    <property type="entry name" value="P-loop containing nucleotide triphosphate hydrolases"/>
    <property type="match status" value="1"/>
</dbReference>
<dbReference type="PANTHER" id="PTHR43394">
    <property type="entry name" value="ATP-DEPENDENT PERMEASE MDL1, MITOCHONDRIAL"/>
    <property type="match status" value="1"/>
</dbReference>
<feature type="transmembrane region" description="Helical" evidence="9">
    <location>
        <begin position="161"/>
        <end position="189"/>
    </location>
</feature>
<dbReference type="PANTHER" id="PTHR43394:SF1">
    <property type="entry name" value="ATP-BINDING CASSETTE SUB-FAMILY B MEMBER 10, MITOCHONDRIAL"/>
    <property type="match status" value="1"/>
</dbReference>
<feature type="transmembrane region" description="Helical" evidence="9">
    <location>
        <begin position="289"/>
        <end position="313"/>
    </location>
</feature>
<dbReference type="Pfam" id="PF00664">
    <property type="entry name" value="ABC_membrane"/>
    <property type="match status" value="1"/>
</dbReference>
<dbReference type="SUPFAM" id="SSF90123">
    <property type="entry name" value="ABC transporter transmembrane region"/>
    <property type="match status" value="1"/>
</dbReference>
<feature type="transmembrane region" description="Helical" evidence="9">
    <location>
        <begin position="33"/>
        <end position="59"/>
    </location>
</feature>
<keyword evidence="7 9" id="KW-1133">Transmembrane helix</keyword>
<keyword evidence="5" id="KW-0547">Nucleotide-binding</keyword>
<feature type="domain" description="ABC transporter" evidence="10">
    <location>
        <begin position="354"/>
        <end position="588"/>
    </location>
</feature>
<sequence>MKANSVSLDHGVRGHPAKNSTAAKLAGIVSRRWLSYVGLFVVMALGIGLDLGLAWYMMQITDTAVLKEKKAFIDLIVIGLCILLLSVTVNFFDSYLKSKVSNTLRNDLRIMTFHHMLRLPSSYFDKSHSGELLTRLTSDNQAIGQALGNTLMMLIRSPVMAVFSFIYLLSIYWPLAVVCGFIGPLTLLVGKVFGKALRENGKNVQDLVGKSTGFLQDVLSGNAVVKAFQLEQKFYGKYKAYSGRILARETKAGTLNATMQAASNGIGVSSFIIAFVLGAYFVINGKMTIGALIAFIQLLNHVTWPFTGLAGLWGSLQNALGSADRIFEVLEQRVEHTRLPESAANKEDERFVTLELDGLGFGYDDGKKMIENLSFTVEAGQMIALVGPSGAGKTTLFKLLLGLYRPTSGQIRLNGQATASMGLDRLRGFFSLVPQETYLFSGTFRENIADGRADATDEEILAAAKHAHAYDFIMKLPEGLDTEIGERGVKLSGGQKQRIAIARALLRNAPVLLLDEATAALDNKSEHLIQSALEKLMTGRTTFVIAHRLSTVQRADRILVMDNGQLAESGTHDELLAAKGLYSRLYHMQFKTQAEELG</sequence>
<evidence type="ECO:0000256" key="6">
    <source>
        <dbReference type="ARBA" id="ARBA00022840"/>
    </source>
</evidence>
<protein>
    <submittedName>
        <fullName evidence="12">ABC transporter ATP-binding protein</fullName>
    </submittedName>
</protein>
<feature type="transmembrane region" description="Helical" evidence="9">
    <location>
        <begin position="261"/>
        <end position="283"/>
    </location>
</feature>
<name>A0A329M6K3_9BACL</name>
<dbReference type="Pfam" id="PF00005">
    <property type="entry name" value="ABC_tran"/>
    <property type="match status" value="1"/>
</dbReference>
<evidence type="ECO:0000256" key="9">
    <source>
        <dbReference type="SAM" id="Phobius"/>
    </source>
</evidence>
<evidence type="ECO:0000259" key="11">
    <source>
        <dbReference type="PROSITE" id="PS50929"/>
    </source>
</evidence>
<dbReference type="AlphaFoldDB" id="A0A329M6K3"/>
<feature type="domain" description="ABC transmembrane type-1" evidence="11">
    <location>
        <begin position="37"/>
        <end position="318"/>
    </location>
</feature>
<dbReference type="InterPro" id="IPR003593">
    <property type="entry name" value="AAA+_ATPase"/>
</dbReference>
<accession>A0A329M6K3</accession>
<evidence type="ECO:0000259" key="10">
    <source>
        <dbReference type="PROSITE" id="PS50893"/>
    </source>
</evidence>
<dbReference type="InterPro" id="IPR027417">
    <property type="entry name" value="P-loop_NTPase"/>
</dbReference>
<dbReference type="EMBL" id="QMFB01000032">
    <property type="protein sequence ID" value="RAV12617.1"/>
    <property type="molecule type" value="Genomic_DNA"/>
</dbReference>
<dbReference type="SMART" id="SM00382">
    <property type="entry name" value="AAA"/>
    <property type="match status" value="1"/>
</dbReference>
<reference evidence="12 13" key="1">
    <citation type="journal article" date="2009" name="Int. J. Syst. Evol. Microbiol.">
        <title>Paenibacillus contaminans sp. nov., isolated from a contaminated laboratory plate.</title>
        <authorList>
            <person name="Chou J.H."/>
            <person name="Lee J.H."/>
            <person name="Lin M.C."/>
            <person name="Chang P.S."/>
            <person name="Arun A.B."/>
            <person name="Young C.C."/>
            <person name="Chen W.M."/>
        </authorList>
    </citation>
    <scope>NUCLEOTIDE SEQUENCE [LARGE SCALE GENOMIC DNA]</scope>
    <source>
        <strain evidence="12 13">CKOBP-6</strain>
    </source>
</reference>